<name>A0A9D2IJ44_9FIRM</name>
<reference evidence="4" key="2">
    <citation type="submission" date="2021-04" db="EMBL/GenBank/DDBJ databases">
        <authorList>
            <person name="Gilroy R."/>
        </authorList>
    </citation>
    <scope>NUCLEOTIDE SEQUENCE</scope>
    <source>
        <strain evidence="4">CHK192-19661</strain>
    </source>
</reference>
<organism evidence="4 5">
    <name type="scientific">Candidatus Borkfalkia avicola</name>
    <dbReference type="NCBI Taxonomy" id="2838503"/>
    <lineage>
        <taxon>Bacteria</taxon>
        <taxon>Bacillati</taxon>
        <taxon>Bacillota</taxon>
        <taxon>Clostridia</taxon>
        <taxon>Christensenellales</taxon>
        <taxon>Christensenellaceae</taxon>
        <taxon>Candidatus Borkfalkia</taxon>
    </lineage>
</organism>
<dbReference type="PANTHER" id="PTHR16301:SF20">
    <property type="entry name" value="IMPACT FAMILY MEMBER YIGZ"/>
    <property type="match status" value="1"/>
</dbReference>
<dbReference type="AlphaFoldDB" id="A0A9D2IJ44"/>
<dbReference type="InterPro" id="IPR001498">
    <property type="entry name" value="Impact_N"/>
</dbReference>
<dbReference type="GO" id="GO:0005737">
    <property type="term" value="C:cytoplasm"/>
    <property type="evidence" value="ECO:0007669"/>
    <property type="project" value="TreeGrafter"/>
</dbReference>
<dbReference type="GO" id="GO:0006446">
    <property type="term" value="P:regulation of translational initiation"/>
    <property type="evidence" value="ECO:0007669"/>
    <property type="project" value="TreeGrafter"/>
</dbReference>
<dbReference type="SUPFAM" id="SSF54980">
    <property type="entry name" value="EF-G C-terminal domain-like"/>
    <property type="match status" value="1"/>
</dbReference>
<evidence type="ECO:0000313" key="5">
    <source>
        <dbReference type="Proteomes" id="UP000824025"/>
    </source>
</evidence>
<feature type="domain" description="Impact N-terminal" evidence="2">
    <location>
        <begin position="19"/>
        <end position="123"/>
    </location>
</feature>
<protein>
    <submittedName>
        <fullName evidence="4">YigZ family protein</fullName>
    </submittedName>
</protein>
<dbReference type="PANTHER" id="PTHR16301">
    <property type="entry name" value="IMPACT-RELATED"/>
    <property type="match status" value="1"/>
</dbReference>
<feature type="domain" description="UPF0029" evidence="3">
    <location>
        <begin position="139"/>
        <end position="194"/>
    </location>
</feature>
<dbReference type="NCBIfam" id="TIGR00257">
    <property type="entry name" value="IMPACT_YIGZ"/>
    <property type="match status" value="1"/>
</dbReference>
<evidence type="ECO:0000256" key="1">
    <source>
        <dbReference type="ARBA" id="ARBA00007665"/>
    </source>
</evidence>
<dbReference type="Gene3D" id="3.30.230.30">
    <property type="entry name" value="Impact, N-terminal domain"/>
    <property type="match status" value="1"/>
</dbReference>
<comment type="similarity">
    <text evidence="1">Belongs to the IMPACT family.</text>
</comment>
<evidence type="ECO:0000259" key="2">
    <source>
        <dbReference type="Pfam" id="PF01205"/>
    </source>
</evidence>
<dbReference type="InterPro" id="IPR023582">
    <property type="entry name" value="Impact"/>
</dbReference>
<dbReference type="PROSITE" id="PS00910">
    <property type="entry name" value="UPF0029"/>
    <property type="match status" value="1"/>
</dbReference>
<dbReference type="InterPro" id="IPR015269">
    <property type="entry name" value="UPF0029_Impact_C"/>
</dbReference>
<evidence type="ECO:0000313" key="4">
    <source>
        <dbReference type="EMBL" id="HIZ10258.1"/>
    </source>
</evidence>
<dbReference type="InterPro" id="IPR015796">
    <property type="entry name" value="Impact_YigZ-like"/>
</dbReference>
<dbReference type="Proteomes" id="UP000824025">
    <property type="component" value="Unassembled WGS sequence"/>
</dbReference>
<sequence length="213" mass="23368">MKSYLSVFSPSAYEKVIERSRFIAHCAHAESEEEARAFIAKVRAEHSLATHNCYAFVADKAGNLMRFSDDGEPQGTAGMPILEVLKNKKLFETAVVVTRYFGGIKLGAGGLVRAYSGTAAEALDGADIREYTPCRKVRVAVGYELFDAFRRFLSREGKEAEDLSYAEKIAASVSVPSEEAAAFLLRLNDFLAGRAEAEEGEEYLAPLPLRKEG</sequence>
<dbReference type="InterPro" id="IPR035647">
    <property type="entry name" value="EFG_III/V"/>
</dbReference>
<accession>A0A9D2IJ44</accession>
<gene>
    <name evidence="4" type="ORF">H9726_07200</name>
</gene>
<reference evidence="4" key="1">
    <citation type="journal article" date="2021" name="PeerJ">
        <title>Extensive microbial diversity within the chicken gut microbiome revealed by metagenomics and culture.</title>
        <authorList>
            <person name="Gilroy R."/>
            <person name="Ravi A."/>
            <person name="Getino M."/>
            <person name="Pursley I."/>
            <person name="Horton D.L."/>
            <person name="Alikhan N.F."/>
            <person name="Baker D."/>
            <person name="Gharbi K."/>
            <person name="Hall N."/>
            <person name="Watson M."/>
            <person name="Adriaenssens E.M."/>
            <person name="Foster-Nyarko E."/>
            <person name="Jarju S."/>
            <person name="Secka A."/>
            <person name="Antonio M."/>
            <person name="Oren A."/>
            <person name="Chaudhuri R.R."/>
            <person name="La Ragione R."/>
            <person name="Hildebrand F."/>
            <person name="Pallen M.J."/>
        </authorList>
    </citation>
    <scope>NUCLEOTIDE SEQUENCE</scope>
    <source>
        <strain evidence="4">CHK192-19661</strain>
    </source>
</reference>
<dbReference type="Pfam" id="PF09186">
    <property type="entry name" value="DUF1949"/>
    <property type="match status" value="1"/>
</dbReference>
<dbReference type="InterPro" id="IPR036956">
    <property type="entry name" value="Impact_N_sf"/>
</dbReference>
<dbReference type="SUPFAM" id="SSF54211">
    <property type="entry name" value="Ribosomal protein S5 domain 2-like"/>
    <property type="match status" value="1"/>
</dbReference>
<dbReference type="InterPro" id="IPR020568">
    <property type="entry name" value="Ribosomal_Su5_D2-typ_SF"/>
</dbReference>
<comment type="caution">
    <text evidence="4">The sequence shown here is derived from an EMBL/GenBank/DDBJ whole genome shotgun (WGS) entry which is preliminary data.</text>
</comment>
<evidence type="ECO:0000259" key="3">
    <source>
        <dbReference type="Pfam" id="PF09186"/>
    </source>
</evidence>
<dbReference type="Pfam" id="PF01205">
    <property type="entry name" value="Impact_N"/>
    <property type="match status" value="1"/>
</dbReference>
<proteinExistence type="inferred from homology"/>
<dbReference type="EMBL" id="DXCF01000035">
    <property type="protein sequence ID" value="HIZ10258.1"/>
    <property type="molecule type" value="Genomic_DNA"/>
</dbReference>
<dbReference type="InterPro" id="IPR020569">
    <property type="entry name" value="UPF0029_Impact_CS"/>
</dbReference>